<feature type="signal peptide" evidence="1">
    <location>
        <begin position="1"/>
        <end position="31"/>
    </location>
</feature>
<dbReference type="OrthoDB" id="8797026at2"/>
<organism evidence="3 4">
    <name type="scientific">Lampropedia cohaerens</name>
    <dbReference type="NCBI Taxonomy" id="1610491"/>
    <lineage>
        <taxon>Bacteria</taxon>
        <taxon>Pseudomonadati</taxon>
        <taxon>Pseudomonadota</taxon>
        <taxon>Betaproteobacteria</taxon>
        <taxon>Burkholderiales</taxon>
        <taxon>Comamonadaceae</taxon>
        <taxon>Lampropedia</taxon>
    </lineage>
</organism>
<dbReference type="EMBL" id="LBNQ01000032">
    <property type="protein sequence ID" value="KKW67529.1"/>
    <property type="molecule type" value="Genomic_DNA"/>
</dbReference>
<accession>A0A0U1PYD1</accession>
<dbReference type="Pfam" id="PF03413">
    <property type="entry name" value="PepSY"/>
    <property type="match status" value="2"/>
</dbReference>
<dbReference type="Gene3D" id="3.10.450.40">
    <property type="match status" value="2"/>
</dbReference>
<comment type="caution">
    <text evidence="3">The sequence shown here is derived from an EMBL/GenBank/DDBJ whole genome shotgun (WGS) entry which is preliminary data.</text>
</comment>
<dbReference type="RefSeq" id="WP_046742223.1">
    <property type="nucleotide sequence ID" value="NZ_LBNQ01000032.1"/>
</dbReference>
<keyword evidence="4" id="KW-1185">Reference proteome</keyword>
<feature type="chain" id="PRO_5006713016" description="PepSY domain-containing protein" evidence="1">
    <location>
        <begin position="32"/>
        <end position="182"/>
    </location>
</feature>
<evidence type="ECO:0000259" key="2">
    <source>
        <dbReference type="Pfam" id="PF03413"/>
    </source>
</evidence>
<evidence type="ECO:0000256" key="1">
    <source>
        <dbReference type="SAM" id="SignalP"/>
    </source>
</evidence>
<evidence type="ECO:0000313" key="3">
    <source>
        <dbReference type="EMBL" id="KKW67529.1"/>
    </source>
</evidence>
<feature type="domain" description="PepSY" evidence="2">
    <location>
        <begin position="126"/>
        <end position="177"/>
    </location>
</feature>
<protein>
    <recommendedName>
        <fullName evidence="2">PepSY domain-containing protein</fullName>
    </recommendedName>
</protein>
<reference evidence="3 4" key="1">
    <citation type="submission" date="2015-05" db="EMBL/GenBank/DDBJ databases">
        <title>Draft genome sequence of Lampropedia sp. CT6, isolated from the microbial mat of a hot water spring, located at Manikaran, India.</title>
        <authorList>
            <person name="Tripathi C."/>
            <person name="Rani P."/>
            <person name="Mahato N.K."/>
            <person name="Lal R."/>
        </authorList>
    </citation>
    <scope>NUCLEOTIDE SEQUENCE [LARGE SCALE GENOMIC DNA]</scope>
    <source>
        <strain evidence="3 4">CT6</strain>
    </source>
</reference>
<feature type="domain" description="PepSY" evidence="2">
    <location>
        <begin position="45"/>
        <end position="104"/>
    </location>
</feature>
<evidence type="ECO:0000313" key="4">
    <source>
        <dbReference type="Proteomes" id="UP000050580"/>
    </source>
</evidence>
<name>A0A0U1PYD1_9BURK</name>
<keyword evidence="1" id="KW-0732">Signal</keyword>
<gene>
    <name evidence="3" type="ORF">AAV94_10250</name>
</gene>
<sequence length="182" mass="19764">MAIHQLPHITVRTCMPALAAALAFGTTAAIADSSREIQQQLATAKLSLSDAIERGLQEVPGQVIDIAIDQDDGTLLYEMEVVTSEGDSVELDIHAADGSVRKYENDGKASRRDQERLAAARLDIRQAIDAAVQHTPGTPYSAELDRHFGTVVYEVDILQDDARKFEVKIDAKTGAIVQAHED</sequence>
<dbReference type="Proteomes" id="UP000050580">
    <property type="component" value="Unassembled WGS sequence"/>
</dbReference>
<dbReference type="STRING" id="1610491.AAV94_10250"/>
<dbReference type="AlphaFoldDB" id="A0A0U1PYD1"/>
<dbReference type="InterPro" id="IPR025711">
    <property type="entry name" value="PepSY"/>
</dbReference>
<proteinExistence type="predicted"/>